<dbReference type="Proteomes" id="UP000789860">
    <property type="component" value="Unassembled WGS sequence"/>
</dbReference>
<accession>A0ACA9MW15</accession>
<keyword evidence="2" id="KW-1185">Reference proteome</keyword>
<gene>
    <name evidence="1" type="ORF">SCALOS_LOCUS6964</name>
</gene>
<name>A0ACA9MW15_9GLOM</name>
<evidence type="ECO:0000313" key="1">
    <source>
        <dbReference type="EMBL" id="CAG8602157.1"/>
    </source>
</evidence>
<protein>
    <submittedName>
        <fullName evidence="1">2594_t:CDS:1</fullName>
    </submittedName>
</protein>
<dbReference type="EMBL" id="CAJVPM010014620">
    <property type="protein sequence ID" value="CAG8602157.1"/>
    <property type="molecule type" value="Genomic_DNA"/>
</dbReference>
<feature type="non-terminal residue" evidence="1">
    <location>
        <position position="118"/>
    </location>
</feature>
<sequence length="118" mass="13068">MSAPSPLGRNHPLSTGVICHHPGALPRLELDCCHDEHDQGHDEGDWVEVKWNWRHARFGCGIASFLYMDSMEKGRYGWHCWGIGESGESGRVGELVSEYGNVGGGRREIDAAEAVNEH</sequence>
<comment type="caution">
    <text evidence="1">The sequence shown here is derived from an EMBL/GenBank/DDBJ whole genome shotgun (WGS) entry which is preliminary data.</text>
</comment>
<organism evidence="1 2">
    <name type="scientific">Scutellospora calospora</name>
    <dbReference type="NCBI Taxonomy" id="85575"/>
    <lineage>
        <taxon>Eukaryota</taxon>
        <taxon>Fungi</taxon>
        <taxon>Fungi incertae sedis</taxon>
        <taxon>Mucoromycota</taxon>
        <taxon>Glomeromycotina</taxon>
        <taxon>Glomeromycetes</taxon>
        <taxon>Diversisporales</taxon>
        <taxon>Gigasporaceae</taxon>
        <taxon>Scutellospora</taxon>
    </lineage>
</organism>
<proteinExistence type="predicted"/>
<reference evidence="1" key="1">
    <citation type="submission" date="2021-06" db="EMBL/GenBank/DDBJ databases">
        <authorList>
            <person name="Kallberg Y."/>
            <person name="Tangrot J."/>
            <person name="Rosling A."/>
        </authorList>
    </citation>
    <scope>NUCLEOTIDE SEQUENCE</scope>
    <source>
        <strain evidence="1">AU212A</strain>
    </source>
</reference>
<evidence type="ECO:0000313" key="2">
    <source>
        <dbReference type="Proteomes" id="UP000789860"/>
    </source>
</evidence>